<feature type="signal peptide" evidence="3">
    <location>
        <begin position="1"/>
        <end position="15"/>
    </location>
</feature>
<reference evidence="4 5" key="1">
    <citation type="journal article" date="2016" name="BMC Genomics">
        <title>Comparative genomic and transcriptomic analyses of the Fuzhuan brick tea-fermentation fungus Aspergillus cristatus.</title>
        <authorList>
            <person name="Ge Y."/>
            <person name="Wang Y."/>
            <person name="Liu Y."/>
            <person name="Tan Y."/>
            <person name="Ren X."/>
            <person name="Zhang X."/>
            <person name="Hyde K.D."/>
            <person name="Liu Y."/>
            <person name="Liu Z."/>
        </authorList>
    </citation>
    <scope>NUCLEOTIDE SEQUENCE [LARGE SCALE GENOMIC DNA]</scope>
    <source>
        <strain evidence="4 5">GZAAS20.1005</strain>
    </source>
</reference>
<sequence>MKFLAITTFLATALAIPTESCPKDAGQVTLKQAQNKCGSQAKVSCCNKKIESGDSYNQNKGLLSGGILNGLLGGKGSEGLGVFDQCTLLGLDNILSDQCKQNIACCDGSNAKAEGGLVNVALPCVVLQDLL</sequence>
<keyword evidence="5" id="KW-1185">Reference proteome</keyword>
<accession>A0A1E3B873</accession>
<gene>
    <name evidence="4" type="ORF">SI65_07477</name>
</gene>
<dbReference type="OrthoDB" id="4225815at2759"/>
<dbReference type="EMBL" id="JXNT01000009">
    <property type="protein sequence ID" value="ODM17078.1"/>
    <property type="molecule type" value="Genomic_DNA"/>
</dbReference>
<dbReference type="SMART" id="SM00075">
    <property type="entry name" value="HYDRO"/>
    <property type="match status" value="1"/>
</dbReference>
<organism evidence="4 5">
    <name type="scientific">Aspergillus cristatus</name>
    <name type="common">Chinese Fuzhuan brick tea-fermentation fungus</name>
    <name type="synonym">Eurotium cristatum</name>
    <dbReference type="NCBI Taxonomy" id="573508"/>
    <lineage>
        <taxon>Eukaryota</taxon>
        <taxon>Fungi</taxon>
        <taxon>Dikarya</taxon>
        <taxon>Ascomycota</taxon>
        <taxon>Pezizomycotina</taxon>
        <taxon>Eurotiomycetes</taxon>
        <taxon>Eurotiomycetidae</taxon>
        <taxon>Eurotiales</taxon>
        <taxon>Aspergillaceae</taxon>
        <taxon>Aspergillus</taxon>
        <taxon>Aspergillus subgen. Aspergillus</taxon>
    </lineage>
</organism>
<evidence type="ECO:0000256" key="3">
    <source>
        <dbReference type="SAM" id="SignalP"/>
    </source>
</evidence>
<name>A0A1E3B873_ASPCR</name>
<comment type="similarity">
    <text evidence="2">Belongs to the fungal hydrophobin family.</text>
</comment>
<keyword evidence="2 3" id="KW-0732">Signal</keyword>
<keyword evidence="1 2" id="KW-1015">Disulfide bond</keyword>
<protein>
    <recommendedName>
        <fullName evidence="2">Hydrophobin</fullName>
    </recommendedName>
</protein>
<keyword evidence="2" id="KW-0134">Cell wall</keyword>
<feature type="chain" id="PRO_5013221279" description="Hydrophobin" evidence="3">
    <location>
        <begin position="16"/>
        <end position="131"/>
    </location>
</feature>
<proteinExistence type="inferred from homology"/>
<dbReference type="GO" id="GO:0005199">
    <property type="term" value="F:structural constituent of cell wall"/>
    <property type="evidence" value="ECO:0007669"/>
    <property type="project" value="InterPro"/>
</dbReference>
<dbReference type="STRING" id="573508.A0A1E3B873"/>
<dbReference type="InterPro" id="IPR001338">
    <property type="entry name" value="Class_I_Hydrophobin"/>
</dbReference>
<keyword evidence="2" id="KW-0964">Secreted</keyword>
<evidence type="ECO:0000313" key="5">
    <source>
        <dbReference type="Proteomes" id="UP000094569"/>
    </source>
</evidence>
<dbReference type="VEuPathDB" id="FungiDB:SI65_07477"/>
<comment type="caution">
    <text evidence="4">The sequence shown here is derived from an EMBL/GenBank/DDBJ whole genome shotgun (WGS) entry which is preliminary data.</text>
</comment>
<evidence type="ECO:0000256" key="2">
    <source>
        <dbReference type="RuleBase" id="RU365009"/>
    </source>
</evidence>
<evidence type="ECO:0000256" key="1">
    <source>
        <dbReference type="ARBA" id="ARBA00023157"/>
    </source>
</evidence>
<dbReference type="AlphaFoldDB" id="A0A1E3B873"/>
<dbReference type="Proteomes" id="UP000094569">
    <property type="component" value="Unassembled WGS sequence"/>
</dbReference>
<dbReference type="GO" id="GO:0009277">
    <property type="term" value="C:fungal-type cell wall"/>
    <property type="evidence" value="ECO:0007669"/>
    <property type="project" value="InterPro"/>
</dbReference>
<dbReference type="Pfam" id="PF01185">
    <property type="entry name" value="Hydrophobin"/>
    <property type="match status" value="1"/>
</dbReference>
<evidence type="ECO:0000313" key="4">
    <source>
        <dbReference type="EMBL" id="ODM17078.1"/>
    </source>
</evidence>
<comment type="subcellular location">
    <subcellularLocation>
        <location evidence="2">Secreted</location>
        <location evidence="2">Cell wall</location>
    </subcellularLocation>
</comment>